<keyword evidence="1" id="KW-0175">Coiled coil</keyword>
<dbReference type="OrthoDB" id="9815945at2"/>
<dbReference type="Proteomes" id="UP000184240">
    <property type="component" value="Unassembled WGS sequence"/>
</dbReference>
<dbReference type="AlphaFoldDB" id="A0A1M5YNQ1"/>
<dbReference type="EMBL" id="QOVN01000003">
    <property type="protein sequence ID" value="RXG29347.1"/>
    <property type="molecule type" value="Genomic_DNA"/>
</dbReference>
<feature type="coiled-coil region" evidence="1">
    <location>
        <begin position="310"/>
        <end position="337"/>
    </location>
</feature>
<evidence type="ECO:0000313" key="3">
    <source>
        <dbReference type="EMBL" id="RXG29347.1"/>
    </source>
</evidence>
<keyword evidence="6" id="KW-1185">Reference proteome</keyword>
<evidence type="ECO:0000259" key="2">
    <source>
        <dbReference type="Pfam" id="PF10088"/>
    </source>
</evidence>
<reference evidence="5" key="1">
    <citation type="submission" date="2016-11" db="EMBL/GenBank/DDBJ databases">
        <authorList>
            <person name="Varghese N."/>
            <person name="Submissions S."/>
        </authorList>
    </citation>
    <scope>NUCLEOTIDE SEQUENCE [LARGE SCALE GENOMIC DNA]</scope>
    <source>
        <strain evidence="5">DSM 19859</strain>
    </source>
</reference>
<feature type="coiled-coil region" evidence="1">
    <location>
        <begin position="206"/>
        <end position="240"/>
    </location>
</feature>
<protein>
    <recommendedName>
        <fullName evidence="2">DUF2326 domain-containing protein</fullName>
    </recommendedName>
</protein>
<dbReference type="RefSeq" id="WP_072982988.1">
    <property type="nucleotide sequence ID" value="NZ_FQXT01000004.1"/>
</dbReference>
<evidence type="ECO:0000313" key="4">
    <source>
        <dbReference type="EMBL" id="SHI13509.1"/>
    </source>
</evidence>
<dbReference type="Proteomes" id="UP000290037">
    <property type="component" value="Unassembled WGS sequence"/>
</dbReference>
<organism evidence="4 5">
    <name type="scientific">Leeuwenhoekiella palythoae</name>
    <dbReference type="NCBI Taxonomy" id="573501"/>
    <lineage>
        <taxon>Bacteria</taxon>
        <taxon>Pseudomonadati</taxon>
        <taxon>Bacteroidota</taxon>
        <taxon>Flavobacteriia</taxon>
        <taxon>Flavobacteriales</taxon>
        <taxon>Flavobacteriaceae</taxon>
        <taxon>Leeuwenhoekiella</taxon>
    </lineage>
</organism>
<accession>A0A1M5YNQ1</accession>
<evidence type="ECO:0000313" key="5">
    <source>
        <dbReference type="Proteomes" id="UP000184240"/>
    </source>
</evidence>
<sequence>MLKEINCKEFIKTPLVFDKGLNSVLGDDYSTNSIGKSTLLMIIDFVFGGNSYIENNSGAVKELGNHSFDFKFIIKNQSHYYCRNTENPMFIAVCDDNYNQISNISARAFTEELKGLYDIKNSSSFRSMVNPYSRIWKKGNYNVDKPIHNHVQNKESEAIDNLIKLFNLFDSISETKNKIKQQQESKKVLNGLHKKKYIQKITKRQFEQNQLEIERIQNEIETIQNNLLKFTLNIEELTNKELIDLKTKKKRLLDSQALVLNKITRLNLSLGKKKTKSKYFTRLSEFFENPNEEKIEEIETFHSKISSILARELGATKKLLEEENQYFEEEIKAIDIKIDGLLQNVKSPKYIVDKIYDLTVESNKLSNINKFYKEKEEVVTDIKSLTDKLEETIVGILKEIEEKINTELVRINKEIHTEKKKIPSIKITRNSYSFDHSSNTGTGKSFADLIEFDLSILKLTELPFIIHDSVLFKNIEDFAVDKIIEQYTKFDKQIFIALDGINKYSSESKKILKENKIIELTESNKLFNRDWR</sequence>
<name>A0A1M5YNQ1_9FLAO</name>
<reference evidence="4" key="2">
    <citation type="submission" date="2016-11" db="EMBL/GenBank/DDBJ databases">
        <authorList>
            <person name="Jaros S."/>
            <person name="Januszkiewicz K."/>
            <person name="Wedrychowicz H."/>
        </authorList>
    </citation>
    <scope>NUCLEOTIDE SEQUENCE [LARGE SCALE GENOMIC DNA]</scope>
    <source>
        <strain evidence="4">DSM 19859</strain>
    </source>
</reference>
<dbReference type="InterPro" id="IPR027417">
    <property type="entry name" value="P-loop_NTPase"/>
</dbReference>
<dbReference type="Gene3D" id="3.40.50.300">
    <property type="entry name" value="P-loop containing nucleotide triphosphate hydrolases"/>
    <property type="match status" value="1"/>
</dbReference>
<proteinExistence type="predicted"/>
<dbReference type="InterPro" id="IPR018760">
    <property type="entry name" value="DUF2326"/>
</dbReference>
<evidence type="ECO:0000256" key="1">
    <source>
        <dbReference type="SAM" id="Coils"/>
    </source>
</evidence>
<dbReference type="STRING" id="573501.SAMN04487999_2169"/>
<feature type="domain" description="DUF2326" evidence="2">
    <location>
        <begin position="414"/>
        <end position="528"/>
    </location>
</feature>
<dbReference type="EMBL" id="FQXT01000004">
    <property type="protein sequence ID" value="SHI13509.1"/>
    <property type="molecule type" value="Genomic_DNA"/>
</dbReference>
<dbReference type="Pfam" id="PF10088">
    <property type="entry name" value="DUF2326"/>
    <property type="match status" value="1"/>
</dbReference>
<evidence type="ECO:0000313" key="6">
    <source>
        <dbReference type="Proteomes" id="UP000290037"/>
    </source>
</evidence>
<gene>
    <name evidence="3" type="ORF">DSM01_1445</name>
    <name evidence="4" type="ORF">SAMN04487999_2169</name>
</gene>
<reference evidence="3 6" key="3">
    <citation type="submission" date="2018-07" db="EMBL/GenBank/DDBJ databases">
        <title>Leeuwenhoekiella genomics.</title>
        <authorList>
            <person name="Tahon G."/>
            <person name="Willems A."/>
        </authorList>
    </citation>
    <scope>NUCLEOTIDE SEQUENCE [LARGE SCALE GENOMIC DNA]</scope>
    <source>
        <strain evidence="3 6">LMG 24856</strain>
    </source>
</reference>